<name>A0A2N1M0Z9_9GLOM</name>
<evidence type="ECO:0000313" key="3">
    <source>
        <dbReference type="Proteomes" id="UP000233469"/>
    </source>
</evidence>
<evidence type="ECO:0000313" key="2">
    <source>
        <dbReference type="EMBL" id="PKK55310.1"/>
    </source>
</evidence>
<dbReference type="VEuPathDB" id="FungiDB:FUN_025334"/>
<reference evidence="2 3" key="2">
    <citation type="submission" date="2017-10" db="EMBL/GenBank/DDBJ databases">
        <title>Extensive intraspecific genome diversity in a model arbuscular mycorrhizal fungus.</title>
        <authorList>
            <person name="Chen E.C.H."/>
            <person name="Morin E."/>
            <person name="Baudet D."/>
            <person name="Noel J."/>
            <person name="Ndikumana S."/>
            <person name="Charron P."/>
            <person name="St-Onge C."/>
            <person name="Giorgi J."/>
            <person name="Grigoriev I.V."/>
            <person name="Roux C."/>
            <person name="Martin F.M."/>
            <person name="Corradi N."/>
        </authorList>
    </citation>
    <scope>NUCLEOTIDE SEQUENCE [LARGE SCALE GENOMIC DNA]</scope>
    <source>
        <strain evidence="2 3">C2</strain>
    </source>
</reference>
<feature type="coiled-coil region" evidence="1">
    <location>
        <begin position="15"/>
        <end position="49"/>
    </location>
</feature>
<keyword evidence="1" id="KW-0175">Coiled coil</keyword>
<reference evidence="2 3" key="1">
    <citation type="submission" date="2016-04" db="EMBL/GenBank/DDBJ databases">
        <title>Genome analyses suggest a sexual origin of heterokaryosis in a supposedly ancient asexual fungus.</title>
        <authorList>
            <person name="Ropars J."/>
            <person name="Sedzielewska K."/>
            <person name="Noel J."/>
            <person name="Charron P."/>
            <person name="Farinelli L."/>
            <person name="Marton T."/>
            <person name="Kruger M."/>
            <person name="Pelin A."/>
            <person name="Brachmann A."/>
            <person name="Corradi N."/>
        </authorList>
    </citation>
    <scope>NUCLEOTIDE SEQUENCE [LARGE SCALE GENOMIC DNA]</scope>
    <source>
        <strain evidence="2 3">C2</strain>
    </source>
</reference>
<evidence type="ECO:0000256" key="1">
    <source>
        <dbReference type="SAM" id="Coils"/>
    </source>
</evidence>
<sequence>MSSELELLRQYITKLKTENMKLKQIIEKNSKCEAESAEHKVRIEELEKNSADISATMSH</sequence>
<organism evidence="2 3">
    <name type="scientific">Rhizophagus irregularis</name>
    <dbReference type="NCBI Taxonomy" id="588596"/>
    <lineage>
        <taxon>Eukaryota</taxon>
        <taxon>Fungi</taxon>
        <taxon>Fungi incertae sedis</taxon>
        <taxon>Mucoromycota</taxon>
        <taxon>Glomeromycotina</taxon>
        <taxon>Glomeromycetes</taxon>
        <taxon>Glomerales</taxon>
        <taxon>Glomeraceae</taxon>
        <taxon>Rhizophagus</taxon>
    </lineage>
</organism>
<protein>
    <submittedName>
        <fullName evidence="2">Uncharacterized protein</fullName>
    </submittedName>
</protein>
<dbReference type="Proteomes" id="UP000233469">
    <property type="component" value="Unassembled WGS sequence"/>
</dbReference>
<proteinExistence type="predicted"/>
<dbReference type="AlphaFoldDB" id="A0A2N1M0Z9"/>
<gene>
    <name evidence="2" type="ORF">RhiirC2_802760</name>
</gene>
<dbReference type="VEuPathDB" id="FungiDB:RhiirA1_212002"/>
<accession>A0A2N1M0Z9</accession>
<dbReference type="EMBL" id="LLXL01007941">
    <property type="protein sequence ID" value="PKK55310.1"/>
    <property type="molecule type" value="Genomic_DNA"/>
</dbReference>
<comment type="caution">
    <text evidence="2">The sequence shown here is derived from an EMBL/GenBank/DDBJ whole genome shotgun (WGS) entry which is preliminary data.</text>
</comment>